<dbReference type="OrthoDB" id="5358104at2"/>
<feature type="transmembrane region" description="Helical" evidence="6">
    <location>
        <begin position="46"/>
        <end position="67"/>
    </location>
</feature>
<feature type="domain" description="RDD" evidence="7">
    <location>
        <begin position="9"/>
        <end position="135"/>
    </location>
</feature>
<evidence type="ECO:0000259" key="7">
    <source>
        <dbReference type="Pfam" id="PF06271"/>
    </source>
</evidence>
<dbReference type="Proteomes" id="UP000240535">
    <property type="component" value="Unassembled WGS sequence"/>
</dbReference>
<feature type="transmembrane region" description="Helical" evidence="6">
    <location>
        <begin position="102"/>
        <end position="122"/>
    </location>
</feature>
<evidence type="ECO:0000256" key="1">
    <source>
        <dbReference type="ARBA" id="ARBA00004651"/>
    </source>
</evidence>
<proteinExistence type="predicted"/>
<dbReference type="RefSeq" id="WP_106871367.1">
    <property type="nucleotide sequence ID" value="NZ_CP053841.1"/>
</dbReference>
<evidence type="ECO:0000256" key="4">
    <source>
        <dbReference type="ARBA" id="ARBA00022989"/>
    </source>
</evidence>
<keyword evidence="4 6" id="KW-1133">Transmembrane helix</keyword>
<dbReference type="EMBL" id="PDHH01000004">
    <property type="protein sequence ID" value="PSM51947.1"/>
    <property type="molecule type" value="Genomic_DNA"/>
</dbReference>
<protein>
    <recommendedName>
        <fullName evidence="7">RDD domain-containing protein</fullName>
    </recommendedName>
</protein>
<evidence type="ECO:0000256" key="5">
    <source>
        <dbReference type="ARBA" id="ARBA00023136"/>
    </source>
</evidence>
<dbReference type="AlphaFoldDB" id="A0A2P8R0C2"/>
<accession>A0A2P8R0C2</accession>
<keyword evidence="3 6" id="KW-0812">Transmembrane</keyword>
<comment type="subcellular location">
    <subcellularLocation>
        <location evidence="1">Cell membrane</location>
        <topology evidence="1">Multi-pass membrane protein</topology>
    </subcellularLocation>
</comment>
<name>A0A2P8R0C2_9BACT</name>
<sequence length="142" mass="16495">MNYEDVKLASFNKRVGAFLIDEIILSILFIIAFYDKFSNITSQEEVIQILGTFTIYFVFVKVAYQAIFVNYYGATVGKLIFKIKCINLNGEIPNFLTSLNRAMVRIFISETLFYIGYIWAYFNPVRQTWHDKLAKTLVIDVS</sequence>
<evidence type="ECO:0000256" key="6">
    <source>
        <dbReference type="SAM" id="Phobius"/>
    </source>
</evidence>
<keyword evidence="9" id="KW-1185">Reference proteome</keyword>
<evidence type="ECO:0000256" key="2">
    <source>
        <dbReference type="ARBA" id="ARBA00022475"/>
    </source>
</evidence>
<keyword evidence="5 6" id="KW-0472">Membrane</keyword>
<dbReference type="Pfam" id="PF06271">
    <property type="entry name" value="RDD"/>
    <property type="match status" value="1"/>
</dbReference>
<organism evidence="8 9">
    <name type="scientific">Campylobacter blaseri</name>
    <dbReference type="NCBI Taxonomy" id="2042961"/>
    <lineage>
        <taxon>Bacteria</taxon>
        <taxon>Pseudomonadati</taxon>
        <taxon>Campylobacterota</taxon>
        <taxon>Epsilonproteobacteria</taxon>
        <taxon>Campylobacterales</taxon>
        <taxon>Campylobacteraceae</taxon>
        <taxon>Campylobacter</taxon>
    </lineage>
</organism>
<dbReference type="GO" id="GO:0005886">
    <property type="term" value="C:plasma membrane"/>
    <property type="evidence" value="ECO:0007669"/>
    <property type="project" value="UniProtKB-SubCell"/>
</dbReference>
<feature type="transmembrane region" description="Helical" evidence="6">
    <location>
        <begin position="15"/>
        <end position="34"/>
    </location>
</feature>
<dbReference type="InterPro" id="IPR010432">
    <property type="entry name" value="RDD"/>
</dbReference>
<reference evidence="9" key="1">
    <citation type="submission" date="2017-10" db="EMBL/GenBank/DDBJ databases">
        <title>Campylobacter species from seals.</title>
        <authorList>
            <person name="Gilbert M.J."/>
            <person name="Zomer A.L."/>
            <person name="Timmerman A.J."/>
            <person name="Duim B."/>
            <person name="Wagenaar J.A."/>
        </authorList>
    </citation>
    <scope>NUCLEOTIDE SEQUENCE [LARGE SCALE GENOMIC DNA]</scope>
    <source>
        <strain evidence="9">17S00004-5</strain>
    </source>
</reference>
<evidence type="ECO:0000313" key="9">
    <source>
        <dbReference type="Proteomes" id="UP000240535"/>
    </source>
</evidence>
<dbReference type="PANTHER" id="PTHR36115">
    <property type="entry name" value="PROLINE-RICH ANTIGEN HOMOLOG-RELATED"/>
    <property type="match status" value="1"/>
</dbReference>
<evidence type="ECO:0000313" key="8">
    <source>
        <dbReference type="EMBL" id="PSM51947.1"/>
    </source>
</evidence>
<dbReference type="PANTHER" id="PTHR36115:SF4">
    <property type="entry name" value="MEMBRANE PROTEIN"/>
    <property type="match status" value="1"/>
</dbReference>
<gene>
    <name evidence="8" type="ORF">CQ405_05115</name>
</gene>
<evidence type="ECO:0000256" key="3">
    <source>
        <dbReference type="ARBA" id="ARBA00022692"/>
    </source>
</evidence>
<keyword evidence="2" id="KW-1003">Cell membrane</keyword>
<dbReference type="InterPro" id="IPR051791">
    <property type="entry name" value="Pra-immunoreactive"/>
</dbReference>
<comment type="caution">
    <text evidence="8">The sequence shown here is derived from an EMBL/GenBank/DDBJ whole genome shotgun (WGS) entry which is preliminary data.</text>
</comment>